<proteinExistence type="predicted"/>
<evidence type="ECO:0000313" key="3">
    <source>
        <dbReference type="Proteomes" id="UP000638014"/>
    </source>
</evidence>
<dbReference type="CDD" id="cd16329">
    <property type="entry name" value="LolA_like"/>
    <property type="match status" value="1"/>
</dbReference>
<sequence length="454" mass="50442">MNVKYLISSVALALSVSGASYAAVSPEQAAQLGKSLTPLGAEMGANADGSIPAWNGGITTPPAGYSVGDHHPDPFASDTVQYTVTSANVGEYADLLTDGQKALFATYPDTFKMNVYPTQRSASVPQYIYDGTLANATRAELIDGGNGIVGAGAGIPFPIPQNGLEAIWNHIFRFRGVDVTRFAGQAAPMPSGSYTYIQFREAIKFLSSGEDITPEKLTETNMVFMFKQAVTQPASLAGTALLVHETMDQVKQPRNAWTFNASTRRPRRAPTVAYDHPGTAADGLRTTDDYDMYNGSPNRYEWTLVGKQELLIPYNTYQLHSDKLTNDDILMPGHINPDLVRYEKHRVWVVEANLKSGISHIYKTRRFYIDEDSWQIAVADLYDSRDQLYRVAMSHALNYYEVPTLWSTLEVFHDLQARRYIAIGLDNQEKMYDFQTPLSEKDFTSRALVKEAKR</sequence>
<evidence type="ECO:0000256" key="1">
    <source>
        <dbReference type="SAM" id="SignalP"/>
    </source>
</evidence>
<feature type="chain" id="PRO_5035226855" evidence="1">
    <location>
        <begin position="23"/>
        <end position="454"/>
    </location>
</feature>
<name>A0A8J6UJ11_9GAMM</name>
<dbReference type="InterPro" id="IPR010752">
    <property type="entry name" value="DUF1329"/>
</dbReference>
<organism evidence="2 3">
    <name type="scientific">Neiella litorisoli</name>
    <dbReference type="NCBI Taxonomy" id="2771431"/>
    <lineage>
        <taxon>Bacteria</taxon>
        <taxon>Pseudomonadati</taxon>
        <taxon>Pseudomonadota</taxon>
        <taxon>Gammaproteobacteria</taxon>
        <taxon>Alteromonadales</taxon>
        <taxon>Echinimonadaceae</taxon>
        <taxon>Neiella</taxon>
    </lineage>
</organism>
<dbReference type="Proteomes" id="UP000638014">
    <property type="component" value="Unassembled WGS sequence"/>
</dbReference>
<reference evidence="2" key="1">
    <citation type="submission" date="2020-09" db="EMBL/GenBank/DDBJ databases">
        <title>A novel bacterium of genus Neiella, isolated from South China Sea.</title>
        <authorList>
            <person name="Huang H."/>
            <person name="Mo K."/>
            <person name="Hu Y."/>
        </authorList>
    </citation>
    <scope>NUCLEOTIDE SEQUENCE</scope>
    <source>
        <strain evidence="2">HB171785</strain>
    </source>
</reference>
<gene>
    <name evidence="2" type="ORF">IC617_09550</name>
</gene>
<comment type="caution">
    <text evidence="2">The sequence shown here is derived from an EMBL/GenBank/DDBJ whole genome shotgun (WGS) entry which is preliminary data.</text>
</comment>
<dbReference type="RefSeq" id="WP_191144775.1">
    <property type="nucleotide sequence ID" value="NZ_JACXAF010000010.1"/>
</dbReference>
<dbReference type="Gene3D" id="2.50.20.10">
    <property type="entry name" value="Lipoprotein localisation LolA/LolB/LppX"/>
    <property type="match status" value="1"/>
</dbReference>
<dbReference type="AlphaFoldDB" id="A0A8J6UJ11"/>
<protein>
    <submittedName>
        <fullName evidence="2">DUF1329 domain-containing protein</fullName>
    </submittedName>
</protein>
<keyword evidence="1" id="KW-0732">Signal</keyword>
<feature type="signal peptide" evidence="1">
    <location>
        <begin position="1"/>
        <end position="22"/>
    </location>
</feature>
<accession>A0A8J6UJ11</accession>
<dbReference type="Pfam" id="PF07044">
    <property type="entry name" value="DUF1329"/>
    <property type="match status" value="1"/>
</dbReference>
<keyword evidence="3" id="KW-1185">Reference proteome</keyword>
<dbReference type="EMBL" id="JACXAF010000010">
    <property type="protein sequence ID" value="MBD1389673.1"/>
    <property type="molecule type" value="Genomic_DNA"/>
</dbReference>
<evidence type="ECO:0000313" key="2">
    <source>
        <dbReference type="EMBL" id="MBD1389673.1"/>
    </source>
</evidence>